<gene>
    <name evidence="2" type="ORF">CERZMDRAFT_103198</name>
</gene>
<accession>A0A6A6F2Y4</accession>
<sequence>MFAIFNLKSTFSGIVPETNCQHAEPESGALGPLPPIAFAAPMYAGCAVYTQPGRPIYFPKVNQVQRTRRAHDQKARPITPRKSPKILCLRQSASDFDLESGLQSSSDADSKTEAEDGLLKEGGSDAESEETQWEQIKALFFTCPIFFVIFTLAKLHDPREIIKRYRLYAGPHGDDEGGR</sequence>
<name>A0A6A6F2Y4_9PEZI</name>
<keyword evidence="3" id="KW-1185">Reference proteome</keyword>
<feature type="compositionally biased region" description="Basic and acidic residues" evidence="1">
    <location>
        <begin position="108"/>
        <end position="123"/>
    </location>
</feature>
<evidence type="ECO:0000313" key="3">
    <source>
        <dbReference type="Proteomes" id="UP000799539"/>
    </source>
</evidence>
<proteinExistence type="predicted"/>
<organism evidence="2 3">
    <name type="scientific">Cercospora zeae-maydis SCOH1-5</name>
    <dbReference type="NCBI Taxonomy" id="717836"/>
    <lineage>
        <taxon>Eukaryota</taxon>
        <taxon>Fungi</taxon>
        <taxon>Dikarya</taxon>
        <taxon>Ascomycota</taxon>
        <taxon>Pezizomycotina</taxon>
        <taxon>Dothideomycetes</taxon>
        <taxon>Dothideomycetidae</taxon>
        <taxon>Mycosphaerellales</taxon>
        <taxon>Mycosphaerellaceae</taxon>
        <taxon>Cercospora</taxon>
    </lineage>
</organism>
<dbReference type="Proteomes" id="UP000799539">
    <property type="component" value="Unassembled WGS sequence"/>
</dbReference>
<evidence type="ECO:0000313" key="2">
    <source>
        <dbReference type="EMBL" id="KAF2206677.1"/>
    </source>
</evidence>
<dbReference type="OrthoDB" id="3647681at2759"/>
<evidence type="ECO:0000256" key="1">
    <source>
        <dbReference type="SAM" id="MobiDB-lite"/>
    </source>
</evidence>
<dbReference type="EMBL" id="ML992716">
    <property type="protein sequence ID" value="KAF2206677.1"/>
    <property type="molecule type" value="Genomic_DNA"/>
</dbReference>
<protein>
    <submittedName>
        <fullName evidence="2">Uncharacterized protein</fullName>
    </submittedName>
</protein>
<dbReference type="AlphaFoldDB" id="A0A6A6F2Y4"/>
<feature type="region of interest" description="Disordered" evidence="1">
    <location>
        <begin position="98"/>
        <end position="127"/>
    </location>
</feature>
<reference evidence="2" key="1">
    <citation type="journal article" date="2020" name="Stud. Mycol.">
        <title>101 Dothideomycetes genomes: a test case for predicting lifestyles and emergence of pathogens.</title>
        <authorList>
            <person name="Haridas S."/>
            <person name="Albert R."/>
            <person name="Binder M."/>
            <person name="Bloem J."/>
            <person name="Labutti K."/>
            <person name="Salamov A."/>
            <person name="Andreopoulos B."/>
            <person name="Baker S."/>
            <person name="Barry K."/>
            <person name="Bills G."/>
            <person name="Bluhm B."/>
            <person name="Cannon C."/>
            <person name="Castanera R."/>
            <person name="Culley D."/>
            <person name="Daum C."/>
            <person name="Ezra D."/>
            <person name="Gonzalez J."/>
            <person name="Henrissat B."/>
            <person name="Kuo A."/>
            <person name="Liang C."/>
            <person name="Lipzen A."/>
            <person name="Lutzoni F."/>
            <person name="Magnuson J."/>
            <person name="Mondo S."/>
            <person name="Nolan M."/>
            <person name="Ohm R."/>
            <person name="Pangilinan J."/>
            <person name="Park H.-J."/>
            <person name="Ramirez L."/>
            <person name="Alfaro M."/>
            <person name="Sun H."/>
            <person name="Tritt A."/>
            <person name="Yoshinaga Y."/>
            <person name="Zwiers L.-H."/>
            <person name="Turgeon B."/>
            <person name="Goodwin S."/>
            <person name="Spatafora J."/>
            <person name="Crous P."/>
            <person name="Grigoriev I."/>
        </authorList>
    </citation>
    <scope>NUCLEOTIDE SEQUENCE</scope>
    <source>
        <strain evidence="2">SCOH1-5</strain>
    </source>
</reference>